<dbReference type="InterPro" id="IPR027417">
    <property type="entry name" value="P-loop_NTPase"/>
</dbReference>
<proteinExistence type="predicted"/>
<dbReference type="PANTHER" id="PTHR15723">
    <property type="entry name" value="CARBOHYDRATE SULFOTRANSFERASE 15"/>
    <property type="match status" value="1"/>
</dbReference>
<dbReference type="PANTHER" id="PTHR15723:SF0">
    <property type="entry name" value="CARBOHYDRATE SULFOTRANSFERASE 15"/>
    <property type="match status" value="1"/>
</dbReference>
<accession>A0AAE1F3G9</accession>
<dbReference type="InterPro" id="IPR000863">
    <property type="entry name" value="Sulfotransferase_dom"/>
</dbReference>
<feature type="domain" description="Sulfotransferase" evidence="1">
    <location>
        <begin position="302"/>
        <end position="431"/>
    </location>
</feature>
<gene>
    <name evidence="2" type="ORF">Pcinc_027766</name>
</gene>
<evidence type="ECO:0000313" key="3">
    <source>
        <dbReference type="Proteomes" id="UP001286313"/>
    </source>
</evidence>
<reference evidence="2" key="1">
    <citation type="submission" date="2023-10" db="EMBL/GenBank/DDBJ databases">
        <title>Genome assemblies of two species of porcelain crab, Petrolisthes cinctipes and Petrolisthes manimaculis (Anomura: Porcellanidae).</title>
        <authorList>
            <person name="Angst P."/>
        </authorList>
    </citation>
    <scope>NUCLEOTIDE SEQUENCE</scope>
    <source>
        <strain evidence="2">PB745_01</strain>
        <tissue evidence="2">Gill</tissue>
    </source>
</reference>
<dbReference type="Gene3D" id="3.40.50.300">
    <property type="entry name" value="P-loop containing nucleotide triphosphate hydrolases"/>
    <property type="match status" value="1"/>
</dbReference>
<dbReference type="GO" id="GO:0019319">
    <property type="term" value="P:hexose biosynthetic process"/>
    <property type="evidence" value="ECO:0007669"/>
    <property type="project" value="TreeGrafter"/>
</dbReference>
<evidence type="ECO:0000313" key="2">
    <source>
        <dbReference type="EMBL" id="KAK3866730.1"/>
    </source>
</evidence>
<organism evidence="2 3">
    <name type="scientific">Petrolisthes cinctipes</name>
    <name type="common">Flat porcelain crab</name>
    <dbReference type="NCBI Taxonomy" id="88211"/>
    <lineage>
        <taxon>Eukaryota</taxon>
        <taxon>Metazoa</taxon>
        <taxon>Ecdysozoa</taxon>
        <taxon>Arthropoda</taxon>
        <taxon>Crustacea</taxon>
        <taxon>Multicrustacea</taxon>
        <taxon>Malacostraca</taxon>
        <taxon>Eumalacostraca</taxon>
        <taxon>Eucarida</taxon>
        <taxon>Decapoda</taxon>
        <taxon>Pleocyemata</taxon>
        <taxon>Anomura</taxon>
        <taxon>Galatheoidea</taxon>
        <taxon>Porcellanidae</taxon>
        <taxon>Petrolisthes</taxon>
    </lineage>
</organism>
<dbReference type="InterPro" id="IPR052654">
    <property type="entry name" value="CS_Sulfotransferase"/>
</dbReference>
<dbReference type="Proteomes" id="UP001286313">
    <property type="component" value="Unassembled WGS sequence"/>
</dbReference>
<sequence length="482" mass="55969">MRRTVCLLFMLSVVVTLLLYQTNLSTIHLIPRINSVSKPSETTHKTLPIVDIGVLQDLDVDFLPNFKNPCWFEARDTTDEDRVKVIGTPPKKFSSGKRLPSEVNSDVVLQCLPYFFLIGQPKCGTTDIFHRINIHPDVVEPKVKGPHWWSRKRFGPPFAKKPVTLTEYLKIFNSTLIGETEETEAFPHMPPFSHHVSKKITGDGSTSTLWDSSPTMRYLQTILTSRPNQAVIQRLLAMRNNNKSKHFDVKNVMRFDEYQYVKKTPVIYRRKKDSDDSDDGGDDDDKGIVLPFTVADVIHSVLPKAQIIVVVREPIARLYSSYLFFKKATDLSPQHFDECVKYSVEKWKECTTLYSDRTCAYNKTLQNTLKVRLYNGLYSMFLQDWLRVFPQQQVLVVRMEDYHTNVTQTLHTIYTHLGLRPLTDEEEKKVLISPVLNKNKRKSQIGQILNSTIQVLQKFYQPYNRQLSHILRNSKFMWKDIH</sequence>
<dbReference type="AlphaFoldDB" id="A0AAE1F3G9"/>
<evidence type="ECO:0000259" key="1">
    <source>
        <dbReference type="Pfam" id="PF00685"/>
    </source>
</evidence>
<protein>
    <recommendedName>
        <fullName evidence="1">Sulfotransferase domain-containing protein</fullName>
    </recommendedName>
</protein>
<keyword evidence="3" id="KW-1185">Reference proteome</keyword>
<comment type="caution">
    <text evidence="2">The sequence shown here is derived from an EMBL/GenBank/DDBJ whole genome shotgun (WGS) entry which is preliminary data.</text>
</comment>
<dbReference type="GO" id="GO:0050659">
    <property type="term" value="F:N-acetylgalactosamine 4-sulfate 6-O-sulfotransferase activity"/>
    <property type="evidence" value="ECO:0007669"/>
    <property type="project" value="TreeGrafter"/>
</dbReference>
<dbReference type="Pfam" id="PF00685">
    <property type="entry name" value="Sulfotransfer_1"/>
    <property type="match status" value="1"/>
</dbReference>
<dbReference type="EMBL" id="JAWQEG010003349">
    <property type="protein sequence ID" value="KAK3866730.1"/>
    <property type="molecule type" value="Genomic_DNA"/>
</dbReference>
<name>A0AAE1F3G9_PETCI</name>
<dbReference type="SUPFAM" id="SSF52540">
    <property type="entry name" value="P-loop containing nucleoside triphosphate hydrolases"/>
    <property type="match status" value="1"/>
</dbReference>